<gene>
    <name evidence="1" type="ORF">C8N46_108167</name>
</gene>
<dbReference type="AlphaFoldDB" id="A0A2T6BUW8"/>
<dbReference type="EMBL" id="QBKT01000008">
    <property type="protein sequence ID" value="PTX59854.1"/>
    <property type="molecule type" value="Genomic_DNA"/>
</dbReference>
<evidence type="ECO:0000313" key="2">
    <source>
        <dbReference type="Proteomes" id="UP000244090"/>
    </source>
</evidence>
<sequence length="189" mass="22173">MKKVNFKQTSFIAFLRSEYEGRKHTKGILEAISAFTQLFILGIFNYRIKKSWNEVYHSIENNLLSFHAEVTSGFEGQKPRMIALLKNYGAERIEFSFNKAHIAVTEDSMYVFPYISKDSENSAIYYDRLETAFRIVYNSENKKDKFSIIQTIENIISMRHENDSTIITIRSSKENTEFELVFNQKIIYA</sequence>
<dbReference type="OrthoDB" id="1424800at2"/>
<name>A0A2T6BUW8_9FLAO</name>
<dbReference type="RefSeq" id="WP_146169855.1">
    <property type="nucleotide sequence ID" value="NZ_QBKT01000008.1"/>
</dbReference>
<keyword evidence="2" id="KW-1185">Reference proteome</keyword>
<organism evidence="1 2">
    <name type="scientific">Kordia periserrulae</name>
    <dbReference type="NCBI Taxonomy" id="701523"/>
    <lineage>
        <taxon>Bacteria</taxon>
        <taxon>Pseudomonadati</taxon>
        <taxon>Bacteroidota</taxon>
        <taxon>Flavobacteriia</taxon>
        <taxon>Flavobacteriales</taxon>
        <taxon>Flavobacteriaceae</taxon>
        <taxon>Kordia</taxon>
    </lineage>
</organism>
<reference evidence="1 2" key="1">
    <citation type="submission" date="2018-04" db="EMBL/GenBank/DDBJ databases">
        <title>Genomic Encyclopedia of Archaeal and Bacterial Type Strains, Phase II (KMG-II): from individual species to whole genera.</title>
        <authorList>
            <person name="Goeker M."/>
        </authorList>
    </citation>
    <scope>NUCLEOTIDE SEQUENCE [LARGE SCALE GENOMIC DNA]</scope>
    <source>
        <strain evidence="1 2">DSM 25731</strain>
    </source>
</reference>
<proteinExistence type="predicted"/>
<dbReference type="Proteomes" id="UP000244090">
    <property type="component" value="Unassembled WGS sequence"/>
</dbReference>
<comment type="caution">
    <text evidence="1">The sequence shown here is derived from an EMBL/GenBank/DDBJ whole genome shotgun (WGS) entry which is preliminary data.</text>
</comment>
<accession>A0A2T6BUW8</accession>
<protein>
    <submittedName>
        <fullName evidence="1">Uncharacterized protein</fullName>
    </submittedName>
</protein>
<evidence type="ECO:0000313" key="1">
    <source>
        <dbReference type="EMBL" id="PTX59854.1"/>
    </source>
</evidence>